<name>R7V8M4_CAPTE</name>
<feature type="compositionally biased region" description="Acidic residues" evidence="7">
    <location>
        <begin position="1909"/>
        <end position="1923"/>
    </location>
</feature>
<comment type="subcellular location">
    <subcellularLocation>
        <location evidence="1 6">Nucleus</location>
    </subcellularLocation>
</comment>
<dbReference type="GO" id="GO:0034087">
    <property type="term" value="P:establishment of mitotic sister chromatid cohesion"/>
    <property type="evidence" value="ECO:0007669"/>
    <property type="project" value="TreeGrafter"/>
</dbReference>
<evidence type="ECO:0000259" key="8">
    <source>
        <dbReference type="Pfam" id="PF12830"/>
    </source>
</evidence>
<sequence length="1923" mass="217376">MNGEIPSVPITTLAGVSSLTALLPELPLPTPLPHTVGNKSLLFNPQIADEARDIISSSPNEELVRDLLKDNLSADGIEGEIPELLKAMLDRDPEVFRSGMQYNSNATPNTNDISISFFSAGSPAQASSAPSDAAAEPSPYRHPVSTDDEQSRDSHVSSSNHVGQGGGSKSGEPVVLLEPLEPLLHEGLSLTPQVNPACQNVTGRNSSGRGRTPSSITSSVQQTPPRALLLSYLSLNPLRKGEVCGNNPGGASINHSPVTGVKRHRSHDDDAASNDSCDAAHVKSESDKCDEDYVPVEKSKRRKQRRLEYNDDDDEEEGEKEKEREKEDRQHKNKKKPSSKDERRIKRLELRVTLEDLMESPTFKRFNAAIDAILEGAEDVDLRELQLVTTEADSIISKSTLHELCSESAKLKTMGVMNQVKHSKLVKMLTILQFSIRDGCKIMAAMNPDDSREEEQLWREVTIERVLAAVDAALTALYVMTSPGMPKEVYIEDVIERVVSMAKMQLQNTIFPDYDPVYRIDPKGRSRSKASGSKHRSSIQLYNKLSDLVGTLSELIDMQELTDTIILQASTLAVSPFFVENINELQLNSLKLVTSVFTRYEKHRQLIVEDILSSLARLPSSKKNLRSYRLNAEEQIQMVTALLLQLIQCVVKLPRPEKEEKNMEERDETDRQRREREKNELMDKEVTIITSYENAMRTAHSFLVVFLRKCTSKGDDDYRPLFENFVYDLLATVNKPEWPAAELLLSLLGRLLVQQFSNKSVDMSLRTASLDYLGIVAARLRKDAVTSKLNEEIVDDIINHINEDDENNRIKPKKEEEGVTDIIIKIKVFHFYSLQETDRTQELQNALLEYLVYNAQNDHALMFARQFYIGQWFRDCTIEVEKAARRKEAKTKSKDHEEDVGKDAADEMEDTRLMQELVEKRKGFLMEHMASRVGIFANFNRLVYENACLVTRYLASNRPFSQSFDIYLTQILKVLCETAIAVRTKAMKCLSAVVEADPAILARSDMQKGVHGRFMDQSTSVREAAVELVGKFILVRPELTAQYYDMLSDRILDTGISVRKRVIKIFRDVCMEQPDFDKIPEMCVKMIRRVNDEEGIKKLVNETFQSMWFVPKKDRGADKLLTRVMNITDVVAACRETGYDWFEQLLDNLLKKEEDTAAKPVETACGLIVDCLVDNVLKLDAVSAADNQQRNYRLLACFSTLFLFCKVKPTLLVPHATTIHPYLNIKCSGQTELTVLHNVARILELAVPLMDHPSEGFLAQLEEDVMKLVLKHGMMVLQSCVSCLGAIVNKVTRNYKLVRDCFQKFFGVLSKMMTEHQRDSRSPALASSRPTLLRSLFTVGLLCKHFDFDSEDFGEKKVSIRDKVFDTMLYFVFTDDDEVKHKALTGVGFLVVRHYEFMLSRELKALYNEQLTDKFGSVRMRCQVLRNLQAYLMEEEEKMMRAEDEWKKRQEGEDLKEMGDVQSGMASTIIQVYLKQVLESFFHSHSQVRMSALNVIILILGQGLVHPVQCVPYLISMGSDCDNQIRIKADDQLKDIDKKYPGFIQMKALQGVKMSFKLQELMQQDSQEPIRGMREEDIPSALNAFIYTLIRGNSGQRRALLSSMLNMFDDTAKTPLAELVYYADNLAHFPFLIQSEPLFVIHQIDILVSVSGSNLVQSCKEVCIYFIVLNPAEADVDPNRKVEDDDEEDVDQLLEKLPSDCRQFQELYMGCQGCILLLGLKQHLKDNYGFTDAKIQRYSPTDSQAAKMFDKPLNRKHNVKFNPKQALDLIKQGPMPEYLDEDARRGLLQAYIDFKQLMLSIDPDDEEDEDGEGGTKKTVAPPPVTTADQPASDGIPKPVVISASGDNNSSAPRPAASSIERKKHRSSSSSKHSSSSQHHRSSSSSGLSRTPNKPSKHKKKRRRRRISDTDDDASDDSDPDFTI</sequence>
<dbReference type="EMBL" id="AMQN01005336">
    <property type="status" value="NOT_ANNOTATED_CDS"/>
    <property type="molecule type" value="Genomic_DNA"/>
</dbReference>
<reference evidence="10" key="3">
    <citation type="submission" date="2015-06" db="UniProtKB">
        <authorList>
            <consortium name="EnsemblMetazoa"/>
        </authorList>
    </citation>
    <scope>IDENTIFICATION</scope>
</reference>
<evidence type="ECO:0000313" key="10">
    <source>
        <dbReference type="EnsemblMetazoa" id="CapteP160616"/>
    </source>
</evidence>
<keyword evidence="11" id="KW-1185">Reference proteome</keyword>
<dbReference type="InterPro" id="IPR011989">
    <property type="entry name" value="ARM-like"/>
</dbReference>
<dbReference type="PANTHER" id="PTHR21704">
    <property type="entry name" value="NIPPED-B-LIKE PROTEIN DELANGIN SCC2-RELATED"/>
    <property type="match status" value="1"/>
</dbReference>
<dbReference type="GO" id="GO:0061775">
    <property type="term" value="F:cohesin loader activity"/>
    <property type="evidence" value="ECO:0007669"/>
    <property type="project" value="InterPro"/>
</dbReference>
<feature type="region of interest" description="Disordered" evidence="7">
    <location>
        <begin position="1803"/>
        <end position="1923"/>
    </location>
</feature>
<dbReference type="GO" id="GO:0071169">
    <property type="term" value="P:establishment of protein localization to chromatin"/>
    <property type="evidence" value="ECO:0007669"/>
    <property type="project" value="TreeGrafter"/>
</dbReference>
<proteinExistence type="inferred from homology"/>
<feature type="domain" description="Sister chromatid cohesion C-terminal" evidence="8">
    <location>
        <begin position="1466"/>
        <end position="1646"/>
    </location>
</feature>
<dbReference type="InterPro" id="IPR024986">
    <property type="entry name" value="Nipped-B_C"/>
</dbReference>
<evidence type="ECO:0000256" key="1">
    <source>
        <dbReference type="ARBA" id="ARBA00004123"/>
    </source>
</evidence>
<dbReference type="Pfam" id="PF12765">
    <property type="entry name" value="Cohesin_HEAT"/>
    <property type="match status" value="1"/>
</dbReference>
<reference evidence="9 11" key="2">
    <citation type="journal article" date="2013" name="Nature">
        <title>Insights into bilaterian evolution from three spiralian genomes.</title>
        <authorList>
            <person name="Simakov O."/>
            <person name="Marletaz F."/>
            <person name="Cho S.J."/>
            <person name="Edsinger-Gonzales E."/>
            <person name="Havlak P."/>
            <person name="Hellsten U."/>
            <person name="Kuo D.H."/>
            <person name="Larsson T."/>
            <person name="Lv J."/>
            <person name="Arendt D."/>
            <person name="Savage R."/>
            <person name="Osoegawa K."/>
            <person name="de Jong P."/>
            <person name="Grimwood J."/>
            <person name="Chapman J.A."/>
            <person name="Shapiro H."/>
            <person name="Aerts A."/>
            <person name="Otillar R.P."/>
            <person name="Terry A.Y."/>
            <person name="Boore J.L."/>
            <person name="Grigoriev I.V."/>
            <person name="Lindberg D.R."/>
            <person name="Seaver E.C."/>
            <person name="Weisblat D.A."/>
            <person name="Putnam N.H."/>
            <person name="Rokhsar D.S."/>
        </authorList>
    </citation>
    <scope>NUCLEOTIDE SEQUENCE</scope>
    <source>
        <strain evidence="9 11">I ESC-2004</strain>
    </source>
</reference>
<dbReference type="CDD" id="cd23958">
    <property type="entry name" value="SCC2"/>
    <property type="match status" value="1"/>
</dbReference>
<feature type="compositionally biased region" description="Low complexity" evidence="7">
    <location>
        <begin position="1849"/>
        <end position="1858"/>
    </location>
</feature>
<dbReference type="InterPro" id="IPR033031">
    <property type="entry name" value="Scc2/Nipped-B"/>
</dbReference>
<keyword evidence="3 6" id="KW-0677">Repeat</keyword>
<dbReference type="GO" id="GO:0140588">
    <property type="term" value="P:chromatin looping"/>
    <property type="evidence" value="ECO:0007669"/>
    <property type="project" value="InterPro"/>
</dbReference>
<reference evidence="11" key="1">
    <citation type="submission" date="2012-12" db="EMBL/GenBank/DDBJ databases">
        <authorList>
            <person name="Hellsten U."/>
            <person name="Grimwood J."/>
            <person name="Chapman J.A."/>
            <person name="Shapiro H."/>
            <person name="Aerts A."/>
            <person name="Otillar R.P."/>
            <person name="Terry A.Y."/>
            <person name="Boore J.L."/>
            <person name="Simakov O."/>
            <person name="Marletaz F."/>
            <person name="Cho S.-J."/>
            <person name="Edsinger-Gonzales E."/>
            <person name="Havlak P."/>
            <person name="Kuo D.-H."/>
            <person name="Larsson T."/>
            <person name="Lv J."/>
            <person name="Arendt D."/>
            <person name="Savage R."/>
            <person name="Osoegawa K."/>
            <person name="de Jong P."/>
            <person name="Lindberg D.R."/>
            <person name="Seaver E.C."/>
            <person name="Weisblat D.A."/>
            <person name="Putnam N.H."/>
            <person name="Grigoriev I.V."/>
            <person name="Rokhsar D.S."/>
        </authorList>
    </citation>
    <scope>NUCLEOTIDE SEQUENCE</scope>
    <source>
        <strain evidence="11">I ESC-2004</strain>
    </source>
</reference>
<dbReference type="GO" id="GO:0090694">
    <property type="term" value="C:Scc2-Scc4 cohesin loading complex"/>
    <property type="evidence" value="ECO:0007669"/>
    <property type="project" value="TreeGrafter"/>
</dbReference>
<dbReference type="InterPro" id="IPR026003">
    <property type="entry name" value="Cohesin_HEAT"/>
</dbReference>
<dbReference type="GO" id="GO:1990414">
    <property type="term" value="P:replication-born double-strand break repair via sister chromatid exchange"/>
    <property type="evidence" value="ECO:0007669"/>
    <property type="project" value="TreeGrafter"/>
</dbReference>
<protein>
    <recommendedName>
        <fullName evidence="6">Nipped-B protein</fullName>
    </recommendedName>
</protein>
<accession>R7V8M4</accession>
<feature type="compositionally biased region" description="Low complexity" evidence="7">
    <location>
        <begin position="1867"/>
        <end position="1889"/>
    </location>
</feature>
<feature type="compositionally biased region" description="Basic and acidic residues" evidence="7">
    <location>
        <begin position="319"/>
        <end position="330"/>
    </location>
</feature>
<evidence type="ECO:0000313" key="11">
    <source>
        <dbReference type="Proteomes" id="UP000014760"/>
    </source>
</evidence>
<dbReference type="HOGENOM" id="CLU_000763_1_0_1"/>
<keyword evidence="4 6" id="KW-0539">Nucleus</keyword>
<dbReference type="Proteomes" id="UP000014760">
    <property type="component" value="Unassembled WGS sequence"/>
</dbReference>
<evidence type="ECO:0000256" key="7">
    <source>
        <dbReference type="SAM" id="MobiDB-lite"/>
    </source>
</evidence>
<feature type="region of interest" description="Disordered" evidence="7">
    <location>
        <begin position="121"/>
        <end position="173"/>
    </location>
</feature>
<feature type="region of interest" description="Disordered" evidence="7">
    <location>
        <begin position="191"/>
        <end position="223"/>
    </location>
</feature>
<dbReference type="Gene3D" id="1.25.10.10">
    <property type="entry name" value="Leucine-rich Repeat Variant"/>
    <property type="match status" value="1"/>
</dbReference>
<feature type="compositionally biased region" description="Low complexity" evidence="7">
    <location>
        <begin position="121"/>
        <end position="138"/>
    </location>
</feature>
<dbReference type="Pfam" id="PF12830">
    <property type="entry name" value="Nipped-B_C"/>
    <property type="match status" value="1"/>
</dbReference>
<dbReference type="EnsemblMetazoa" id="CapteT160616">
    <property type="protein sequence ID" value="CapteP160616"/>
    <property type="gene ID" value="CapteG160616"/>
</dbReference>
<comment type="similarity">
    <text evidence="2 6">Belongs to the SCC2/Nipped-B family.</text>
</comment>
<dbReference type="GO" id="GO:0010468">
    <property type="term" value="P:regulation of gene expression"/>
    <property type="evidence" value="ECO:0007669"/>
    <property type="project" value="InterPro"/>
</dbReference>
<evidence type="ECO:0000256" key="2">
    <source>
        <dbReference type="ARBA" id="ARBA00009252"/>
    </source>
</evidence>
<keyword evidence="5 6" id="KW-0131">Cell cycle</keyword>
<feature type="compositionally biased region" description="Acidic residues" evidence="7">
    <location>
        <begin position="1803"/>
        <end position="1812"/>
    </location>
</feature>
<dbReference type="PANTHER" id="PTHR21704:SF18">
    <property type="entry name" value="NIPPED-B-LIKE PROTEIN"/>
    <property type="match status" value="1"/>
</dbReference>
<dbReference type="SUPFAM" id="SSF48371">
    <property type="entry name" value="ARM repeat"/>
    <property type="match status" value="1"/>
</dbReference>
<dbReference type="OrthoDB" id="418242at2759"/>
<evidence type="ECO:0000256" key="5">
    <source>
        <dbReference type="ARBA" id="ARBA00023306"/>
    </source>
</evidence>
<dbReference type="STRING" id="283909.R7V8M4"/>
<dbReference type="GO" id="GO:0003682">
    <property type="term" value="F:chromatin binding"/>
    <property type="evidence" value="ECO:0007669"/>
    <property type="project" value="TreeGrafter"/>
</dbReference>
<feature type="compositionally biased region" description="Basic and acidic residues" evidence="7">
    <location>
        <begin position="278"/>
        <end position="287"/>
    </location>
</feature>
<evidence type="ECO:0000313" key="9">
    <source>
        <dbReference type="EMBL" id="ELU12686.1"/>
    </source>
</evidence>
<feature type="region of interest" description="Disordered" evidence="7">
    <location>
        <begin position="245"/>
        <end position="342"/>
    </location>
</feature>
<feature type="region of interest" description="Disordered" evidence="7">
    <location>
        <begin position="658"/>
        <end position="678"/>
    </location>
</feature>
<evidence type="ECO:0000256" key="4">
    <source>
        <dbReference type="ARBA" id="ARBA00023242"/>
    </source>
</evidence>
<dbReference type="FunCoup" id="R7V8M4">
    <property type="interactions" value="1569"/>
</dbReference>
<gene>
    <name evidence="9" type="ORF">CAPTEDRAFT_160616</name>
</gene>
<evidence type="ECO:0000256" key="6">
    <source>
        <dbReference type="RuleBase" id="RU364107"/>
    </source>
</evidence>
<dbReference type="InterPro" id="IPR016024">
    <property type="entry name" value="ARM-type_fold"/>
</dbReference>
<organism evidence="9">
    <name type="scientific">Capitella teleta</name>
    <name type="common">Polychaete worm</name>
    <dbReference type="NCBI Taxonomy" id="283909"/>
    <lineage>
        <taxon>Eukaryota</taxon>
        <taxon>Metazoa</taxon>
        <taxon>Spiralia</taxon>
        <taxon>Lophotrochozoa</taxon>
        <taxon>Annelida</taxon>
        <taxon>Polychaeta</taxon>
        <taxon>Sedentaria</taxon>
        <taxon>Scolecida</taxon>
        <taxon>Capitellidae</taxon>
        <taxon>Capitella</taxon>
    </lineage>
</organism>
<evidence type="ECO:0000256" key="3">
    <source>
        <dbReference type="ARBA" id="ARBA00022737"/>
    </source>
</evidence>
<dbReference type="OMA" id="GSTDWPA"/>
<dbReference type="EMBL" id="KB295744">
    <property type="protein sequence ID" value="ELU12686.1"/>
    <property type="molecule type" value="Genomic_DNA"/>
</dbReference>
<feature type="compositionally biased region" description="Basic residues" evidence="7">
    <location>
        <begin position="1894"/>
        <end position="1905"/>
    </location>
</feature>